<keyword evidence="2" id="KW-1185">Reference proteome</keyword>
<reference evidence="1 2" key="1">
    <citation type="journal article" date="2019" name="Genome Biol. Evol.">
        <title>Insights into the evolution of the New World diploid cottons (Gossypium, subgenus Houzingenia) based on genome sequencing.</title>
        <authorList>
            <person name="Grover C.E."/>
            <person name="Arick M.A. 2nd"/>
            <person name="Thrash A."/>
            <person name="Conover J.L."/>
            <person name="Sanders W.S."/>
            <person name="Peterson D.G."/>
            <person name="Frelichowski J.E."/>
            <person name="Scheffler J.A."/>
            <person name="Scheffler B.E."/>
            <person name="Wendel J.F."/>
        </authorList>
    </citation>
    <scope>NUCLEOTIDE SEQUENCE [LARGE SCALE GENOMIC DNA]</scope>
    <source>
        <strain evidence="1">157</strain>
        <tissue evidence="1">Leaf</tissue>
    </source>
</reference>
<dbReference type="EMBL" id="JABEZX010341059">
    <property type="protein sequence ID" value="MBA0576191.1"/>
    <property type="molecule type" value="Genomic_DNA"/>
</dbReference>
<dbReference type="Proteomes" id="UP000593572">
    <property type="component" value="Unassembled WGS sequence"/>
</dbReference>
<accession>A0A7J8NGU5</accession>
<evidence type="ECO:0000313" key="2">
    <source>
        <dbReference type="Proteomes" id="UP000593572"/>
    </source>
</evidence>
<sequence length="52" mass="6056">MWRFRLGSSTQDMRSCWICSSTCIEAIWFEVVFSGNSRKHSTNRRALTSNPN</sequence>
<proteinExistence type="predicted"/>
<gene>
    <name evidence="1" type="ORF">Golob_025077</name>
</gene>
<evidence type="ECO:0000313" key="1">
    <source>
        <dbReference type="EMBL" id="MBA0576191.1"/>
    </source>
</evidence>
<name>A0A7J8NGU5_9ROSI</name>
<organism evidence="1 2">
    <name type="scientific">Gossypium lobatum</name>
    <dbReference type="NCBI Taxonomy" id="34289"/>
    <lineage>
        <taxon>Eukaryota</taxon>
        <taxon>Viridiplantae</taxon>
        <taxon>Streptophyta</taxon>
        <taxon>Embryophyta</taxon>
        <taxon>Tracheophyta</taxon>
        <taxon>Spermatophyta</taxon>
        <taxon>Magnoliopsida</taxon>
        <taxon>eudicotyledons</taxon>
        <taxon>Gunneridae</taxon>
        <taxon>Pentapetalae</taxon>
        <taxon>rosids</taxon>
        <taxon>malvids</taxon>
        <taxon>Malvales</taxon>
        <taxon>Malvaceae</taxon>
        <taxon>Malvoideae</taxon>
        <taxon>Gossypium</taxon>
    </lineage>
</organism>
<comment type="caution">
    <text evidence="1">The sequence shown here is derived from an EMBL/GenBank/DDBJ whole genome shotgun (WGS) entry which is preliminary data.</text>
</comment>
<dbReference type="AlphaFoldDB" id="A0A7J8NGU5"/>
<protein>
    <submittedName>
        <fullName evidence="1">Uncharacterized protein</fullName>
    </submittedName>
</protein>